<feature type="compositionally biased region" description="Basic and acidic residues" evidence="1">
    <location>
        <begin position="190"/>
        <end position="202"/>
    </location>
</feature>
<name>A0A4R6ALD9_9RHOB</name>
<evidence type="ECO:0000256" key="1">
    <source>
        <dbReference type="SAM" id="MobiDB-lite"/>
    </source>
</evidence>
<feature type="compositionally biased region" description="Basic and acidic residues" evidence="1">
    <location>
        <begin position="62"/>
        <end position="77"/>
    </location>
</feature>
<keyword evidence="2" id="KW-0472">Membrane</keyword>
<comment type="caution">
    <text evidence="3">The sequence shown here is derived from an EMBL/GenBank/DDBJ whole genome shotgun (WGS) entry which is preliminary data.</text>
</comment>
<feature type="region of interest" description="Disordered" evidence="1">
    <location>
        <begin position="114"/>
        <end position="282"/>
    </location>
</feature>
<protein>
    <submittedName>
        <fullName evidence="3">Uncharacterized protein</fullName>
    </submittedName>
</protein>
<keyword evidence="2" id="KW-0812">Transmembrane</keyword>
<dbReference type="Gene3D" id="1.10.150.20">
    <property type="entry name" value="5' to 3' exonuclease, C-terminal subdomain"/>
    <property type="match status" value="1"/>
</dbReference>
<keyword evidence="2" id="KW-1133">Transmembrane helix</keyword>
<proteinExistence type="predicted"/>
<evidence type="ECO:0000313" key="4">
    <source>
        <dbReference type="Proteomes" id="UP000295701"/>
    </source>
</evidence>
<feature type="compositionally biased region" description="Low complexity" evidence="1">
    <location>
        <begin position="311"/>
        <end position="336"/>
    </location>
</feature>
<evidence type="ECO:0000256" key="2">
    <source>
        <dbReference type="SAM" id="Phobius"/>
    </source>
</evidence>
<dbReference type="RefSeq" id="WP_133395344.1">
    <property type="nucleotide sequence ID" value="NZ_SNAA01000001.1"/>
</dbReference>
<feature type="transmembrane region" description="Helical" evidence="2">
    <location>
        <begin position="9"/>
        <end position="33"/>
    </location>
</feature>
<feature type="region of interest" description="Disordered" evidence="1">
    <location>
        <begin position="413"/>
        <end position="432"/>
    </location>
</feature>
<reference evidence="3 4" key="1">
    <citation type="submission" date="2019-03" db="EMBL/GenBank/DDBJ databases">
        <title>Primorskyibacter sp. SS33 isolated from sediments.</title>
        <authorList>
            <person name="Xunke S."/>
        </authorList>
    </citation>
    <scope>NUCLEOTIDE SEQUENCE [LARGE SCALE GENOMIC DNA]</scope>
    <source>
        <strain evidence="3 4">SS33</strain>
    </source>
</reference>
<keyword evidence="4" id="KW-1185">Reference proteome</keyword>
<gene>
    <name evidence="3" type="ORF">E2L08_01910</name>
</gene>
<dbReference type="OrthoDB" id="9807941at2"/>
<dbReference type="EMBL" id="SNAA01000001">
    <property type="protein sequence ID" value="TDL84245.1"/>
    <property type="molecule type" value="Genomic_DNA"/>
</dbReference>
<feature type="compositionally biased region" description="Low complexity" evidence="1">
    <location>
        <begin position="82"/>
        <end position="92"/>
    </location>
</feature>
<feature type="region of interest" description="Disordered" evidence="1">
    <location>
        <begin position="62"/>
        <end position="93"/>
    </location>
</feature>
<feature type="compositionally biased region" description="Basic and acidic residues" evidence="1">
    <location>
        <begin position="415"/>
        <end position="432"/>
    </location>
</feature>
<sequence>MSKQSQGSILIVAAIAGGIGFVAFVALMVVGGFSFSPAAFLAIVVAAAAIAFLFIGFHERSPRERPDLSPKDGKLGDRTVPAGTAGVTPGSAGVTGGAVGVPMGAAGGTMAVARGGADGTGDHAGTAGRPETGGMPTVGQKADTTEPETGASARPDETGQGVGATYSREGEGGSGAPVKDHGAAPGQTEDAARAKEGDDDRSGGSATGGSATGGSDTARGGGSDTQPGGIAHGSDLPGGTAGAVGAGSSGSGSGGGTAHGDAGEDTASGGALAGRNSDAARGGAAGIAGNAEIAGGTVVGGSAADAATDAGAVATGPAPDTAPATTAGTNGAPDPTVGKRPPLRDAPREGGADDLKRIKGVGPKLEDVLHGLGVYHYDQIAAWSDDELDWIDEHLEGFRGRAWRDDWIAQAGRLARGEDAGDASQADRGDAE</sequence>
<feature type="compositionally biased region" description="Gly residues" evidence="1">
    <location>
        <begin position="239"/>
        <end position="258"/>
    </location>
</feature>
<accession>A0A4R6ALD9</accession>
<evidence type="ECO:0000313" key="3">
    <source>
        <dbReference type="EMBL" id="TDL84245.1"/>
    </source>
</evidence>
<feature type="region of interest" description="Disordered" evidence="1">
    <location>
        <begin position="311"/>
        <end position="357"/>
    </location>
</feature>
<dbReference type="AlphaFoldDB" id="A0A4R6ALD9"/>
<organism evidence="3 4">
    <name type="scientific">Palleronia sediminis</name>
    <dbReference type="NCBI Taxonomy" id="2547833"/>
    <lineage>
        <taxon>Bacteria</taxon>
        <taxon>Pseudomonadati</taxon>
        <taxon>Pseudomonadota</taxon>
        <taxon>Alphaproteobacteria</taxon>
        <taxon>Rhodobacterales</taxon>
        <taxon>Roseobacteraceae</taxon>
        <taxon>Palleronia</taxon>
    </lineage>
</organism>
<feature type="transmembrane region" description="Helical" evidence="2">
    <location>
        <begin position="39"/>
        <end position="57"/>
    </location>
</feature>
<dbReference type="Proteomes" id="UP000295701">
    <property type="component" value="Unassembled WGS sequence"/>
</dbReference>
<feature type="compositionally biased region" description="Basic and acidic residues" evidence="1">
    <location>
        <begin position="342"/>
        <end position="357"/>
    </location>
</feature>